<evidence type="ECO:0000313" key="4">
    <source>
        <dbReference type="Proteomes" id="UP000256977"/>
    </source>
</evidence>
<evidence type="ECO:0000256" key="1">
    <source>
        <dbReference type="SAM" id="MobiDB-lite"/>
    </source>
</evidence>
<organism evidence="3 4">
    <name type="scientific">Cohnella phaseoli</name>
    <dbReference type="NCBI Taxonomy" id="456490"/>
    <lineage>
        <taxon>Bacteria</taxon>
        <taxon>Bacillati</taxon>
        <taxon>Bacillota</taxon>
        <taxon>Bacilli</taxon>
        <taxon>Bacillales</taxon>
        <taxon>Paenibacillaceae</taxon>
        <taxon>Cohnella</taxon>
    </lineage>
</organism>
<evidence type="ECO:0008006" key="5">
    <source>
        <dbReference type="Google" id="ProtNLM"/>
    </source>
</evidence>
<feature type="transmembrane region" description="Helical" evidence="2">
    <location>
        <begin position="306"/>
        <end position="328"/>
    </location>
</feature>
<evidence type="ECO:0000313" key="3">
    <source>
        <dbReference type="EMBL" id="RED76026.1"/>
    </source>
</evidence>
<accession>A0A3D9JRF6</accession>
<feature type="region of interest" description="Disordered" evidence="1">
    <location>
        <begin position="535"/>
        <end position="560"/>
    </location>
</feature>
<dbReference type="Proteomes" id="UP000256977">
    <property type="component" value="Unassembled WGS sequence"/>
</dbReference>
<dbReference type="EMBL" id="QRDZ01000013">
    <property type="protein sequence ID" value="RED76026.1"/>
    <property type="molecule type" value="Genomic_DNA"/>
</dbReference>
<feature type="region of interest" description="Disordered" evidence="1">
    <location>
        <begin position="400"/>
        <end position="422"/>
    </location>
</feature>
<protein>
    <recommendedName>
        <fullName evidence="5">TrbL/VirB6 plasmid conjugal transfer protein</fullName>
    </recommendedName>
</protein>
<feature type="transmembrane region" description="Helical" evidence="2">
    <location>
        <begin position="145"/>
        <end position="167"/>
    </location>
</feature>
<proteinExistence type="predicted"/>
<feature type="transmembrane region" description="Helical" evidence="2">
    <location>
        <begin position="102"/>
        <end position="124"/>
    </location>
</feature>
<name>A0A3D9JRF6_9BACL</name>
<dbReference type="OrthoDB" id="2534037at2"/>
<gene>
    <name evidence="3" type="ORF">DFP98_11386</name>
</gene>
<feature type="transmembrane region" description="Helical" evidence="2">
    <location>
        <begin position="248"/>
        <end position="268"/>
    </location>
</feature>
<dbReference type="RefSeq" id="WP_116061828.1">
    <property type="nucleotide sequence ID" value="NZ_QRDZ01000013.1"/>
</dbReference>
<feature type="transmembrane region" description="Helical" evidence="2">
    <location>
        <begin position="280"/>
        <end position="300"/>
    </location>
</feature>
<comment type="caution">
    <text evidence="3">The sequence shown here is derived from an EMBL/GenBank/DDBJ whole genome shotgun (WGS) entry which is preliminary data.</text>
</comment>
<keyword evidence="2" id="KW-0472">Membrane</keyword>
<evidence type="ECO:0000256" key="2">
    <source>
        <dbReference type="SAM" id="Phobius"/>
    </source>
</evidence>
<keyword evidence="4" id="KW-1185">Reference proteome</keyword>
<keyword evidence="2" id="KW-0812">Transmembrane</keyword>
<reference evidence="3 4" key="1">
    <citation type="submission" date="2018-07" db="EMBL/GenBank/DDBJ databases">
        <title>Genomic Encyclopedia of Type Strains, Phase III (KMG-III): the genomes of soil and plant-associated and newly described type strains.</title>
        <authorList>
            <person name="Whitman W."/>
        </authorList>
    </citation>
    <scope>NUCLEOTIDE SEQUENCE [LARGE SCALE GENOMIC DNA]</scope>
    <source>
        <strain evidence="3 4">CECT 7287</strain>
    </source>
</reference>
<sequence>MKSFSTIARKPFHFLSIKKYMVSVILLACICGFFIPVAFAGDPWYIKPITWILDFLLGLLGGIHDPMDHVFNGGCAPADNYFRGCPDYSVMGMWTEGQFKHVIYRGFMLFSVFAFFMITASIIKSGVLLSLKSLSSTMKLEVNDALIKSIIAIVLLFQFFTLTGALFKANNLIVDLVKRDLTGGIIVKDFNNNVIEGDGLVITNERIVMSDLNTGMSQMESPISEAAVSLVAKGVSIWWEVFYLQRKLMIGLLLVLAPLWICCLFYPNLHSITFTAMKELWSQIIAQALHASLFWFYFHIMDDQMGWFQAVVAMCLFIPISESVRFIFGATSGTGGKLAMIGTLTGAAGLMNMTKAVTSLGKGALNAGGALAGQKSGGSQTGRGASSGGGFGPAQFGQSMLSGSSSAERGGGGINPSVARTNTPFTRRLRAAGEFGAGIGSAALRLGLGFAGSGLGPAGAFIGGEVGAKMGDRAGYSAGAASFVGSKIAAQGAVNGAKKVAAHVKQMPGTYQSAYSALTPRDGDVPTRKIRALGSAMRGQGKQPSSPQDEAHSLALNREQSAERWGAAGEVVMGRGGYEQGDAFARRNVPGRKLSAGRLNDMKQSGVKSVYTVENNNSSVLAYKNPNDNSFVPISNYSRGNSSLQAGQTVVSQYSIEGEGNSVRLAPVKEQVNVKVEGGGSSKPEFAPVSYLYNNGGKSAYNGKTADPHQFIGSGNEQKSQHVDLLRKKFVDKY</sequence>
<dbReference type="AlphaFoldDB" id="A0A3D9JRF6"/>
<keyword evidence="2" id="KW-1133">Transmembrane helix</keyword>